<keyword evidence="3" id="KW-1185">Reference proteome</keyword>
<dbReference type="OrthoDB" id="3533623at2759"/>
<name>A0A6A6QS61_9PEZI</name>
<evidence type="ECO:0000313" key="3">
    <source>
        <dbReference type="Proteomes" id="UP000799750"/>
    </source>
</evidence>
<dbReference type="EMBL" id="MU004189">
    <property type="protein sequence ID" value="KAF2495225.1"/>
    <property type="molecule type" value="Genomic_DNA"/>
</dbReference>
<accession>A0A6A6QS61</accession>
<sequence>MASQIHSRNGSGESNASGSSYQDALEHLLQYPGNYEIPLRTMYTINSGARNGTRSRQAAVRSRAQTPNTSKGEDSPLSESEYPAHEFTASLMNQISKLPSQPCSLPPTFIVAFVSKCFPLHLDDTDFTQSLAVLDYIRDLDTRRRKEYAAALRRLTVLPNTVGTEADDFSERLPGVGTWVANSEAKNSKADIYYSQLWIGLRRWIMIHEMSAVPYNKHNCVAMLNTLYPPPHPGFDTQLVKGLTADAYKQQRDGFFKYITAVGKRGPASLENLRMQGALEGQQDGWRQTALSLEKFLSVAKQIIDDCSNIYSIEQLEPVQEAPIRKGKKTDSGVSFSSSRRPSTSAGKEVPLPKFSAPTPHKPSQKGLSTLEKISREFKRMRVKTRPDVEEIVKPEKVSPLFDITGNDNRKANPKIKKMKSMGSLQTLKKNNLSATSLIGMGRRKASATEDFDAEEMRRARMQYNARSKTLRG</sequence>
<feature type="region of interest" description="Disordered" evidence="1">
    <location>
        <begin position="48"/>
        <end position="81"/>
    </location>
</feature>
<feature type="compositionally biased region" description="Low complexity" evidence="1">
    <location>
        <begin position="332"/>
        <end position="345"/>
    </location>
</feature>
<feature type="compositionally biased region" description="Low complexity" evidence="1">
    <location>
        <begin position="54"/>
        <end position="65"/>
    </location>
</feature>
<protein>
    <submittedName>
        <fullName evidence="2">Uncharacterized protein</fullName>
    </submittedName>
</protein>
<reference evidence="2" key="1">
    <citation type="journal article" date="2020" name="Stud. Mycol.">
        <title>101 Dothideomycetes genomes: a test case for predicting lifestyles and emergence of pathogens.</title>
        <authorList>
            <person name="Haridas S."/>
            <person name="Albert R."/>
            <person name="Binder M."/>
            <person name="Bloem J."/>
            <person name="Labutti K."/>
            <person name="Salamov A."/>
            <person name="Andreopoulos B."/>
            <person name="Baker S."/>
            <person name="Barry K."/>
            <person name="Bills G."/>
            <person name="Bluhm B."/>
            <person name="Cannon C."/>
            <person name="Castanera R."/>
            <person name="Culley D."/>
            <person name="Daum C."/>
            <person name="Ezra D."/>
            <person name="Gonzalez J."/>
            <person name="Henrissat B."/>
            <person name="Kuo A."/>
            <person name="Liang C."/>
            <person name="Lipzen A."/>
            <person name="Lutzoni F."/>
            <person name="Magnuson J."/>
            <person name="Mondo S."/>
            <person name="Nolan M."/>
            <person name="Ohm R."/>
            <person name="Pangilinan J."/>
            <person name="Park H.-J."/>
            <person name="Ramirez L."/>
            <person name="Alfaro M."/>
            <person name="Sun H."/>
            <person name="Tritt A."/>
            <person name="Yoshinaga Y."/>
            <person name="Zwiers L.-H."/>
            <person name="Turgeon B."/>
            <person name="Goodwin S."/>
            <person name="Spatafora J."/>
            <person name="Crous P."/>
            <person name="Grigoriev I."/>
        </authorList>
    </citation>
    <scope>NUCLEOTIDE SEQUENCE</scope>
    <source>
        <strain evidence="2">CBS 269.34</strain>
    </source>
</reference>
<evidence type="ECO:0000313" key="2">
    <source>
        <dbReference type="EMBL" id="KAF2495225.1"/>
    </source>
</evidence>
<organism evidence="2 3">
    <name type="scientific">Lophium mytilinum</name>
    <dbReference type="NCBI Taxonomy" id="390894"/>
    <lineage>
        <taxon>Eukaryota</taxon>
        <taxon>Fungi</taxon>
        <taxon>Dikarya</taxon>
        <taxon>Ascomycota</taxon>
        <taxon>Pezizomycotina</taxon>
        <taxon>Dothideomycetes</taxon>
        <taxon>Pleosporomycetidae</taxon>
        <taxon>Mytilinidiales</taxon>
        <taxon>Mytilinidiaceae</taxon>
        <taxon>Lophium</taxon>
    </lineage>
</organism>
<feature type="region of interest" description="Disordered" evidence="1">
    <location>
        <begin position="322"/>
        <end position="370"/>
    </location>
</feature>
<evidence type="ECO:0000256" key="1">
    <source>
        <dbReference type="SAM" id="MobiDB-lite"/>
    </source>
</evidence>
<dbReference type="Proteomes" id="UP000799750">
    <property type="component" value="Unassembled WGS sequence"/>
</dbReference>
<proteinExistence type="predicted"/>
<gene>
    <name evidence="2" type="ORF">BU16DRAFT_539211</name>
</gene>
<dbReference type="AlphaFoldDB" id="A0A6A6QS61"/>